<reference evidence="2" key="1">
    <citation type="journal article" date="2019" name="bioRxiv">
        <title>The Genome of the Zebra Mussel, Dreissena polymorpha: A Resource for Invasive Species Research.</title>
        <authorList>
            <person name="McCartney M.A."/>
            <person name="Auch B."/>
            <person name="Kono T."/>
            <person name="Mallez S."/>
            <person name="Zhang Y."/>
            <person name="Obille A."/>
            <person name="Becker A."/>
            <person name="Abrahante J.E."/>
            <person name="Garbe J."/>
            <person name="Badalamenti J.P."/>
            <person name="Herman A."/>
            <person name="Mangelson H."/>
            <person name="Liachko I."/>
            <person name="Sullivan S."/>
            <person name="Sone E.D."/>
            <person name="Koren S."/>
            <person name="Silverstein K.A.T."/>
            <person name="Beckman K.B."/>
            <person name="Gohl D.M."/>
        </authorList>
    </citation>
    <scope>NUCLEOTIDE SEQUENCE</scope>
    <source>
        <strain evidence="2">Duluth1</strain>
        <tissue evidence="2">Whole animal</tissue>
    </source>
</reference>
<reference evidence="2" key="2">
    <citation type="submission" date="2020-11" db="EMBL/GenBank/DDBJ databases">
        <authorList>
            <person name="McCartney M.A."/>
            <person name="Auch B."/>
            <person name="Kono T."/>
            <person name="Mallez S."/>
            <person name="Becker A."/>
            <person name="Gohl D.M."/>
            <person name="Silverstein K.A.T."/>
            <person name="Koren S."/>
            <person name="Bechman K.B."/>
            <person name="Herman A."/>
            <person name="Abrahante J.E."/>
            <person name="Garbe J."/>
        </authorList>
    </citation>
    <scope>NUCLEOTIDE SEQUENCE</scope>
    <source>
        <strain evidence="2">Duluth1</strain>
        <tissue evidence="2">Whole animal</tissue>
    </source>
</reference>
<feature type="region of interest" description="Disordered" evidence="1">
    <location>
        <begin position="156"/>
        <end position="200"/>
    </location>
</feature>
<comment type="caution">
    <text evidence="2">The sequence shown here is derived from an EMBL/GenBank/DDBJ whole genome shotgun (WGS) entry which is preliminary data.</text>
</comment>
<dbReference type="Proteomes" id="UP000828390">
    <property type="component" value="Unassembled WGS sequence"/>
</dbReference>
<evidence type="ECO:0000313" key="2">
    <source>
        <dbReference type="EMBL" id="KAH3821381.1"/>
    </source>
</evidence>
<organism evidence="2 3">
    <name type="scientific">Dreissena polymorpha</name>
    <name type="common">Zebra mussel</name>
    <name type="synonym">Mytilus polymorpha</name>
    <dbReference type="NCBI Taxonomy" id="45954"/>
    <lineage>
        <taxon>Eukaryota</taxon>
        <taxon>Metazoa</taxon>
        <taxon>Spiralia</taxon>
        <taxon>Lophotrochozoa</taxon>
        <taxon>Mollusca</taxon>
        <taxon>Bivalvia</taxon>
        <taxon>Autobranchia</taxon>
        <taxon>Heteroconchia</taxon>
        <taxon>Euheterodonta</taxon>
        <taxon>Imparidentia</taxon>
        <taxon>Neoheterodontei</taxon>
        <taxon>Myida</taxon>
        <taxon>Dreissenoidea</taxon>
        <taxon>Dreissenidae</taxon>
        <taxon>Dreissena</taxon>
    </lineage>
</organism>
<keyword evidence="3" id="KW-1185">Reference proteome</keyword>
<feature type="region of interest" description="Disordered" evidence="1">
    <location>
        <begin position="291"/>
        <end position="316"/>
    </location>
</feature>
<dbReference type="OrthoDB" id="10058719at2759"/>
<proteinExistence type="predicted"/>
<dbReference type="InterPro" id="IPR053819">
    <property type="entry name" value="TEADIR3_omega_loop"/>
</dbReference>
<protein>
    <submittedName>
        <fullName evidence="2">Uncharacterized protein</fullName>
    </submittedName>
</protein>
<feature type="region of interest" description="Disordered" evidence="1">
    <location>
        <begin position="1"/>
        <end position="55"/>
    </location>
</feature>
<dbReference type="EMBL" id="JAIWYP010000005">
    <property type="protein sequence ID" value="KAH3821381.1"/>
    <property type="molecule type" value="Genomic_DNA"/>
</dbReference>
<evidence type="ECO:0000313" key="3">
    <source>
        <dbReference type="Proteomes" id="UP000828390"/>
    </source>
</evidence>
<feature type="region of interest" description="Disordered" evidence="1">
    <location>
        <begin position="238"/>
        <end position="264"/>
    </location>
</feature>
<accession>A0A9D4GTW5</accession>
<name>A0A9D4GTW5_DREPO</name>
<dbReference type="AlphaFoldDB" id="A0A9D4GTW5"/>
<dbReference type="Pfam" id="PF15238">
    <property type="entry name" value="TEADIR3"/>
    <property type="match status" value="1"/>
</dbReference>
<evidence type="ECO:0000256" key="1">
    <source>
        <dbReference type="SAM" id="MobiDB-lite"/>
    </source>
</evidence>
<gene>
    <name evidence="2" type="ORF">DPMN_123145</name>
</gene>
<sequence>MASSLLGLPPCVKQTGAKRGAPGPLIVTTSDEDSSDGEAIPLSARGHVSRVSPRANVTSITDTYPSLKLDLSRALSDKLLPDAKQDTHRHEIHRHEKPEVRQLHVAHTARAASPSPEAGFSAHRQACDGYEHDHDYENVASPSGSSTASGPVYVRPPGFQHHAQEIRRKKKKSTGLLEQRREGLKSRAPTPPKVKPRRDPLPMRLRALPQSFWKQPNNPTAFSPGNLFSSLPPLSYAKDDDVTEVRPITPTEEKEKKKPTPQLKAPERKIIVNGDADFFLKHLFADVMEDKKSSTNGNGSHLKRGRPPKKMMTLPSKSSVKGLLSGEDPYLLDCSMTQKLFPQLSIESRQGHGGMSSLQLITLREGDKTVTLPSLSIEQNYSQMLSELVMNI</sequence>